<dbReference type="EMBL" id="AMZH03005176">
    <property type="protein sequence ID" value="RRT67064.1"/>
    <property type="molecule type" value="Genomic_DNA"/>
</dbReference>
<dbReference type="AlphaFoldDB" id="A0A426ZT75"/>
<sequence length="568" mass="63074">MLAERHISSTTGLMLAERHISSTTGLMLVEMHVSGTIDMKLAKNHVSGAIGLMMAERHVSGTTGLMMAERHVLGTIGLMMAERHVSGTTRLMLAERHVSSMTRPILLKSVHREHPSVCHMASTHTFRPRLASEGIRSKGRATSISGSSHSRIPSSEDAWLRKDLEVMKSCHDIASVISEEALESIQECYRIPEGSVLRAPSPEQWPYQPQPSEISISVDALEAGLRFPLHPTIVECLRRWRISPNQMAPNSWRYLIAFLGECRGAGIVPSRTLFFAYFCLCKSQGGYYLTARAGFKVSGALTNNKGAMDLNVLQKKPWMLGGNGAPAADPKSVQPEVEVTHTKASGKRPAGSPAPDPTATGRPRKWVKIAVRKYKAHHREGSLRRATQEREPEVSAKDTSLTYCQPKSMRDLCGMRVLEDDEGYYVLQMADWAPRDSSAVMQARWPNLSYQSRVWDDPKAASEFDQGVLHPMLAKDLYTLPSEVLIARAAKHIMLGHHYHMALLDRVHDSGRLVTHMGNQASLHEAELEKLRSQRDPKQLAQAKQQVGELEANNAKLKSGGWTRPTRS</sequence>
<organism evidence="3 4">
    <name type="scientific">Ensete ventricosum</name>
    <name type="common">Abyssinian banana</name>
    <name type="synonym">Musa ensete</name>
    <dbReference type="NCBI Taxonomy" id="4639"/>
    <lineage>
        <taxon>Eukaryota</taxon>
        <taxon>Viridiplantae</taxon>
        <taxon>Streptophyta</taxon>
        <taxon>Embryophyta</taxon>
        <taxon>Tracheophyta</taxon>
        <taxon>Spermatophyta</taxon>
        <taxon>Magnoliopsida</taxon>
        <taxon>Liliopsida</taxon>
        <taxon>Zingiberales</taxon>
        <taxon>Musaceae</taxon>
        <taxon>Ensete</taxon>
    </lineage>
</organism>
<dbReference type="PANTHER" id="PTHR31099">
    <property type="entry name" value="OS06G0165300 PROTEIN"/>
    <property type="match status" value="1"/>
</dbReference>
<proteinExistence type="predicted"/>
<feature type="region of interest" description="Disordered" evidence="1">
    <location>
        <begin position="323"/>
        <end position="362"/>
    </location>
</feature>
<name>A0A426ZT75_ENSVE</name>
<reference evidence="3 4" key="1">
    <citation type="journal article" date="2014" name="Agronomy (Basel)">
        <title>A Draft Genome Sequence for Ensete ventricosum, the Drought-Tolerant Tree Against Hunger.</title>
        <authorList>
            <person name="Harrison J."/>
            <person name="Moore K.A."/>
            <person name="Paszkiewicz K."/>
            <person name="Jones T."/>
            <person name="Grant M."/>
            <person name="Ambacheew D."/>
            <person name="Muzemil S."/>
            <person name="Studholme D.J."/>
        </authorList>
    </citation>
    <scope>NUCLEOTIDE SEQUENCE [LARGE SCALE GENOMIC DNA]</scope>
</reference>
<protein>
    <recommendedName>
        <fullName evidence="2">Transposase (putative) gypsy type domain-containing protein</fullName>
    </recommendedName>
</protein>
<dbReference type="PANTHER" id="PTHR31099:SF28">
    <property type="entry name" value="F5J5.12"/>
    <property type="match status" value="1"/>
</dbReference>
<dbReference type="InterPro" id="IPR007321">
    <property type="entry name" value="Transposase_28"/>
</dbReference>
<comment type="caution">
    <text evidence="3">The sequence shown here is derived from an EMBL/GenBank/DDBJ whole genome shotgun (WGS) entry which is preliminary data.</text>
</comment>
<evidence type="ECO:0000313" key="4">
    <source>
        <dbReference type="Proteomes" id="UP000287651"/>
    </source>
</evidence>
<feature type="region of interest" description="Disordered" evidence="1">
    <location>
        <begin position="378"/>
        <end position="399"/>
    </location>
</feature>
<accession>A0A426ZT75</accession>
<dbReference type="Proteomes" id="UP000287651">
    <property type="component" value="Unassembled WGS sequence"/>
</dbReference>
<gene>
    <name evidence="3" type="ORF">B296_00030774</name>
</gene>
<feature type="domain" description="Transposase (putative) gypsy type" evidence="2">
    <location>
        <begin position="217"/>
        <end position="281"/>
    </location>
</feature>
<evidence type="ECO:0000313" key="3">
    <source>
        <dbReference type="EMBL" id="RRT67064.1"/>
    </source>
</evidence>
<feature type="compositionally biased region" description="Basic and acidic residues" evidence="1">
    <location>
        <begin position="379"/>
        <end position="396"/>
    </location>
</feature>
<dbReference type="Pfam" id="PF04195">
    <property type="entry name" value="Transposase_28"/>
    <property type="match status" value="1"/>
</dbReference>
<feature type="region of interest" description="Disordered" evidence="1">
    <location>
        <begin position="531"/>
        <end position="568"/>
    </location>
</feature>
<evidence type="ECO:0000256" key="1">
    <source>
        <dbReference type="SAM" id="MobiDB-lite"/>
    </source>
</evidence>
<evidence type="ECO:0000259" key="2">
    <source>
        <dbReference type="Pfam" id="PF04195"/>
    </source>
</evidence>